<reference evidence="3" key="1">
    <citation type="journal article" date="2019" name="Int. J. Syst. Evol. Microbiol.">
        <title>The Global Catalogue of Microorganisms (GCM) 10K type strain sequencing project: providing services to taxonomists for standard genome sequencing and annotation.</title>
        <authorList>
            <consortium name="The Broad Institute Genomics Platform"/>
            <consortium name="The Broad Institute Genome Sequencing Center for Infectious Disease"/>
            <person name="Wu L."/>
            <person name="Ma J."/>
        </authorList>
    </citation>
    <scope>NUCLEOTIDE SEQUENCE [LARGE SCALE GENOMIC DNA]</scope>
    <source>
        <strain evidence="3">CCUG 53915</strain>
    </source>
</reference>
<gene>
    <name evidence="2" type="ORF">ACFQ38_15405</name>
</gene>
<feature type="compositionally biased region" description="Basic and acidic residues" evidence="1">
    <location>
        <begin position="33"/>
        <end position="49"/>
    </location>
</feature>
<comment type="caution">
    <text evidence="2">The sequence shown here is derived from an EMBL/GenBank/DDBJ whole genome shotgun (WGS) entry which is preliminary data.</text>
</comment>
<dbReference type="EMBL" id="JBHTLT010000124">
    <property type="protein sequence ID" value="MFD1206483.1"/>
    <property type="molecule type" value="Genomic_DNA"/>
</dbReference>
<organism evidence="2 3">
    <name type="scientific">Sporosarcina contaminans</name>
    <dbReference type="NCBI Taxonomy" id="633403"/>
    <lineage>
        <taxon>Bacteria</taxon>
        <taxon>Bacillati</taxon>
        <taxon>Bacillota</taxon>
        <taxon>Bacilli</taxon>
        <taxon>Bacillales</taxon>
        <taxon>Caryophanaceae</taxon>
        <taxon>Sporosarcina</taxon>
    </lineage>
</organism>
<feature type="region of interest" description="Disordered" evidence="1">
    <location>
        <begin position="1"/>
        <end position="93"/>
    </location>
</feature>
<name>A0ABW3U300_9BACL</name>
<proteinExistence type="predicted"/>
<sequence>MDNKYNDGQAAEEKRRKSKMDKDFENDYIANEKMLKDHKHIEREMESQTHEPNGVNPKSKFEKGLSFQEDVEQSKLERMDPSGPEPNSIYPQK</sequence>
<dbReference type="Proteomes" id="UP001597231">
    <property type="component" value="Unassembled WGS sequence"/>
</dbReference>
<evidence type="ECO:0000313" key="2">
    <source>
        <dbReference type="EMBL" id="MFD1206483.1"/>
    </source>
</evidence>
<evidence type="ECO:0000256" key="1">
    <source>
        <dbReference type="SAM" id="MobiDB-lite"/>
    </source>
</evidence>
<keyword evidence="3" id="KW-1185">Reference proteome</keyword>
<feature type="compositionally biased region" description="Basic and acidic residues" evidence="1">
    <location>
        <begin position="1"/>
        <end position="25"/>
    </location>
</feature>
<accession>A0ABW3U300</accession>
<evidence type="ECO:0000313" key="3">
    <source>
        <dbReference type="Proteomes" id="UP001597231"/>
    </source>
</evidence>
<protein>
    <submittedName>
        <fullName evidence="2">Uncharacterized protein</fullName>
    </submittedName>
</protein>
<dbReference type="RefSeq" id="WP_336825272.1">
    <property type="nucleotide sequence ID" value="NZ_JBHTLT010000124.1"/>
</dbReference>